<evidence type="ECO:0000256" key="4">
    <source>
        <dbReference type="ARBA" id="ARBA00022840"/>
    </source>
</evidence>
<dbReference type="AlphaFoldDB" id="A0A1F7ISU0"/>
<comment type="caution">
    <text evidence="6">The sequence shown here is derived from an EMBL/GenBank/DDBJ whole genome shotgun (WGS) entry which is preliminary data.</text>
</comment>
<dbReference type="InterPro" id="IPR036393">
    <property type="entry name" value="AceGlu_kinase-like_sf"/>
</dbReference>
<organism evidence="6 7">
    <name type="scientific">Candidatus Roizmanbacteria bacterium RIFCSPLOWO2_01_FULL_38_12</name>
    <dbReference type="NCBI Taxonomy" id="1802061"/>
    <lineage>
        <taxon>Bacteria</taxon>
        <taxon>Candidatus Roizmaniibacteriota</taxon>
    </lineage>
</organism>
<feature type="domain" description="Aspartate/glutamate/uridylate kinase" evidence="5">
    <location>
        <begin position="3"/>
        <end position="166"/>
    </location>
</feature>
<evidence type="ECO:0000256" key="3">
    <source>
        <dbReference type="ARBA" id="ARBA00022777"/>
    </source>
</evidence>
<dbReference type="Proteomes" id="UP000177141">
    <property type="component" value="Unassembled WGS sequence"/>
</dbReference>
<dbReference type="GO" id="GO:0004349">
    <property type="term" value="F:glutamate 5-kinase activity"/>
    <property type="evidence" value="ECO:0007669"/>
    <property type="project" value="TreeGrafter"/>
</dbReference>
<name>A0A1F7ISU0_9BACT</name>
<dbReference type="EMBL" id="MGAL01000043">
    <property type="protein sequence ID" value="OGK46386.1"/>
    <property type="molecule type" value="Genomic_DNA"/>
</dbReference>
<reference evidence="6 7" key="1">
    <citation type="journal article" date="2016" name="Nat. Commun.">
        <title>Thousands of microbial genomes shed light on interconnected biogeochemical processes in an aquifer system.</title>
        <authorList>
            <person name="Anantharaman K."/>
            <person name="Brown C.T."/>
            <person name="Hug L.A."/>
            <person name="Sharon I."/>
            <person name="Castelle C.J."/>
            <person name="Probst A.J."/>
            <person name="Thomas B.C."/>
            <person name="Singh A."/>
            <person name="Wilkins M.J."/>
            <person name="Karaoz U."/>
            <person name="Brodie E.L."/>
            <person name="Williams K.H."/>
            <person name="Hubbard S.S."/>
            <person name="Banfield J.F."/>
        </authorList>
    </citation>
    <scope>NUCLEOTIDE SEQUENCE [LARGE SCALE GENOMIC DNA]</scope>
</reference>
<dbReference type="PANTHER" id="PTHR43654">
    <property type="entry name" value="GLUTAMATE 5-KINASE"/>
    <property type="match status" value="1"/>
</dbReference>
<evidence type="ECO:0000313" key="7">
    <source>
        <dbReference type="Proteomes" id="UP000177141"/>
    </source>
</evidence>
<dbReference type="PRINTS" id="PR00474">
    <property type="entry name" value="GLU5KINASE"/>
</dbReference>
<evidence type="ECO:0000313" key="6">
    <source>
        <dbReference type="EMBL" id="OGK46386.1"/>
    </source>
</evidence>
<keyword evidence="2" id="KW-0547">Nucleotide-binding</keyword>
<sequence length="207" mass="22836">MKKIIVVKIGSSVLFTRRNKLDEFRIAQIASQVKKLQDLEFSVVLIVSGAVAYGANFVDLSGSQIERRAAAGIGQIFLTSTFDNQFHQKNVQIAQLLLTKKNFESKNDKCSLVNIFNHYMKKNIVSFVNENDVVSLNSFNGNDYLAAQIGTLLHADQLIILSTMQGSAYGVGGAKSKLEAVDMVRQKNIRAAIVDGKIKDILLKTVL</sequence>
<dbReference type="GO" id="GO:0005524">
    <property type="term" value="F:ATP binding"/>
    <property type="evidence" value="ECO:0007669"/>
    <property type="project" value="UniProtKB-KW"/>
</dbReference>
<dbReference type="SUPFAM" id="SSF53633">
    <property type="entry name" value="Carbamate kinase-like"/>
    <property type="match status" value="1"/>
</dbReference>
<dbReference type="InterPro" id="IPR001057">
    <property type="entry name" value="Glu/AcGlu_kinase"/>
</dbReference>
<evidence type="ECO:0000256" key="1">
    <source>
        <dbReference type="ARBA" id="ARBA00022679"/>
    </source>
</evidence>
<dbReference type="InterPro" id="IPR001048">
    <property type="entry name" value="Asp/Glu/Uridylate_kinase"/>
</dbReference>
<evidence type="ECO:0000256" key="2">
    <source>
        <dbReference type="ARBA" id="ARBA00022741"/>
    </source>
</evidence>
<keyword evidence="4" id="KW-0067">ATP-binding</keyword>
<keyword evidence="3" id="KW-0418">Kinase</keyword>
<dbReference type="Gene3D" id="3.40.1160.10">
    <property type="entry name" value="Acetylglutamate kinase-like"/>
    <property type="match status" value="1"/>
</dbReference>
<dbReference type="Pfam" id="PF00696">
    <property type="entry name" value="AA_kinase"/>
    <property type="match status" value="1"/>
</dbReference>
<accession>A0A1F7ISU0</accession>
<proteinExistence type="predicted"/>
<dbReference type="PANTHER" id="PTHR43654:SF1">
    <property type="entry name" value="ISOPENTENYL PHOSPHATE KINASE"/>
    <property type="match status" value="1"/>
</dbReference>
<gene>
    <name evidence="6" type="ORF">A3A93_03380</name>
</gene>
<evidence type="ECO:0000259" key="5">
    <source>
        <dbReference type="Pfam" id="PF00696"/>
    </source>
</evidence>
<protein>
    <recommendedName>
        <fullName evidence="5">Aspartate/glutamate/uridylate kinase domain-containing protein</fullName>
    </recommendedName>
</protein>
<dbReference type="STRING" id="1802061.A3A93_03380"/>
<keyword evidence="1" id="KW-0808">Transferase</keyword>
<dbReference type="GO" id="GO:0005829">
    <property type="term" value="C:cytosol"/>
    <property type="evidence" value="ECO:0007669"/>
    <property type="project" value="TreeGrafter"/>
</dbReference>